<evidence type="ECO:0000313" key="5">
    <source>
        <dbReference type="Proteomes" id="UP000785679"/>
    </source>
</evidence>
<reference evidence="4" key="1">
    <citation type="submission" date="2019-06" db="EMBL/GenBank/DDBJ databases">
        <authorList>
            <person name="Zheng W."/>
        </authorList>
    </citation>
    <scope>NUCLEOTIDE SEQUENCE</scope>
    <source>
        <strain evidence="4">QDHG01</strain>
    </source>
</reference>
<comment type="cofactor">
    <cofactor evidence="1">
        <name>Mn(2+)</name>
        <dbReference type="ChEBI" id="CHEBI:29035"/>
    </cofactor>
</comment>
<dbReference type="PANTHER" id="PTHR12320:SF1">
    <property type="entry name" value="PROTEIN PHOSPHATASE PTC7 HOMOLOG"/>
    <property type="match status" value="1"/>
</dbReference>
<dbReference type="InterPro" id="IPR039123">
    <property type="entry name" value="PPTC7"/>
</dbReference>
<keyword evidence="5" id="KW-1185">Reference proteome</keyword>
<dbReference type="InterPro" id="IPR036457">
    <property type="entry name" value="PPM-type-like_dom_sf"/>
</dbReference>
<keyword evidence="1" id="KW-0460">Magnesium</keyword>
<dbReference type="AlphaFoldDB" id="A0A8J8NLX8"/>
<dbReference type="Gene3D" id="3.60.40.10">
    <property type="entry name" value="PPM-type phosphatase domain"/>
    <property type="match status" value="1"/>
</dbReference>
<comment type="cofactor">
    <cofactor evidence="1">
        <name>Mg(2+)</name>
        <dbReference type="ChEBI" id="CHEBI:18420"/>
    </cofactor>
</comment>
<comment type="catalytic activity">
    <reaction evidence="1">
        <text>O-phospho-L-seryl-[protein] + H2O = L-seryl-[protein] + phosphate</text>
        <dbReference type="Rhea" id="RHEA:20629"/>
        <dbReference type="Rhea" id="RHEA-COMP:9863"/>
        <dbReference type="Rhea" id="RHEA-COMP:11604"/>
        <dbReference type="ChEBI" id="CHEBI:15377"/>
        <dbReference type="ChEBI" id="CHEBI:29999"/>
        <dbReference type="ChEBI" id="CHEBI:43474"/>
        <dbReference type="ChEBI" id="CHEBI:83421"/>
        <dbReference type="EC" id="3.1.3.16"/>
    </reaction>
</comment>
<proteinExistence type="inferred from homology"/>
<dbReference type="SMART" id="SM00331">
    <property type="entry name" value="PP2C_SIG"/>
    <property type="match status" value="1"/>
</dbReference>
<evidence type="ECO:0000256" key="2">
    <source>
        <dbReference type="SAM" id="MobiDB-lite"/>
    </source>
</evidence>
<sequence length="285" mass="31579">MIQHQTPDLPRDQISTHPTEKGPINRFQAAVTNIPDHKKRDRGGEDAWILTEELLAVADGVGGWNRKGVNPGIFARELCANVWGDYKQMRQEGKKCSDINIRQLLINAVARTKATGTSTFVMAMMEREEAVLKTLNLGDSGFLIVRQKDSTSDFELVFRSKEQQYRFNYPYQCGTNYGPPTHADVHAHMVQDKDIVILATDGVLDNLFDNDILSCVQKGFGQEEVLAQLAASACIGQTAEGLSFRKDYDSPFAQNARTAGRNHPGGKKDDITVVVGQVNLATKIQ</sequence>
<dbReference type="Proteomes" id="UP000785679">
    <property type="component" value="Unassembled WGS sequence"/>
</dbReference>
<name>A0A8J8NLX8_HALGN</name>
<keyword evidence="1" id="KW-0479">Metal-binding</keyword>
<comment type="caution">
    <text evidence="4">The sequence shown here is derived from an EMBL/GenBank/DDBJ whole genome shotgun (WGS) entry which is preliminary data.</text>
</comment>
<dbReference type="GO" id="GO:0004722">
    <property type="term" value="F:protein serine/threonine phosphatase activity"/>
    <property type="evidence" value="ECO:0007669"/>
    <property type="project" value="UniProtKB-EC"/>
</dbReference>
<dbReference type="SMART" id="SM00332">
    <property type="entry name" value="PP2Cc"/>
    <property type="match status" value="1"/>
</dbReference>
<protein>
    <recommendedName>
        <fullName evidence="1">Protein phosphatase</fullName>
        <ecNumber evidence="1">3.1.3.16</ecNumber>
    </recommendedName>
</protein>
<organism evidence="4 5">
    <name type="scientific">Halteria grandinella</name>
    <dbReference type="NCBI Taxonomy" id="5974"/>
    <lineage>
        <taxon>Eukaryota</taxon>
        <taxon>Sar</taxon>
        <taxon>Alveolata</taxon>
        <taxon>Ciliophora</taxon>
        <taxon>Intramacronucleata</taxon>
        <taxon>Spirotrichea</taxon>
        <taxon>Stichotrichia</taxon>
        <taxon>Sporadotrichida</taxon>
        <taxon>Halteriidae</taxon>
        <taxon>Halteria</taxon>
    </lineage>
</organism>
<keyword evidence="1" id="KW-0464">Manganese</keyword>
<keyword evidence="1" id="KW-0378">Hydrolase</keyword>
<comment type="catalytic activity">
    <reaction evidence="1">
        <text>O-phospho-L-threonyl-[protein] + H2O = L-threonyl-[protein] + phosphate</text>
        <dbReference type="Rhea" id="RHEA:47004"/>
        <dbReference type="Rhea" id="RHEA-COMP:11060"/>
        <dbReference type="Rhea" id="RHEA-COMP:11605"/>
        <dbReference type="ChEBI" id="CHEBI:15377"/>
        <dbReference type="ChEBI" id="CHEBI:30013"/>
        <dbReference type="ChEBI" id="CHEBI:43474"/>
        <dbReference type="ChEBI" id="CHEBI:61977"/>
        <dbReference type="EC" id="3.1.3.16"/>
    </reaction>
</comment>
<dbReference type="EMBL" id="RRYP01013021">
    <property type="protein sequence ID" value="TNV76749.1"/>
    <property type="molecule type" value="Genomic_DNA"/>
</dbReference>
<dbReference type="OrthoDB" id="60843at2759"/>
<keyword evidence="1" id="KW-0904">Protein phosphatase</keyword>
<gene>
    <name evidence="4" type="ORF">FGO68_gene3286</name>
</gene>
<comment type="similarity">
    <text evidence="1">Belongs to the PP2C family.</text>
</comment>
<evidence type="ECO:0000313" key="4">
    <source>
        <dbReference type="EMBL" id="TNV76749.1"/>
    </source>
</evidence>
<dbReference type="EC" id="3.1.3.16" evidence="1"/>
<dbReference type="GO" id="GO:0046872">
    <property type="term" value="F:metal ion binding"/>
    <property type="evidence" value="ECO:0007669"/>
    <property type="project" value="UniProtKB-UniRule"/>
</dbReference>
<dbReference type="PANTHER" id="PTHR12320">
    <property type="entry name" value="PROTEIN PHOSPHATASE 2C"/>
    <property type="match status" value="1"/>
</dbReference>
<dbReference type="InterPro" id="IPR001932">
    <property type="entry name" value="PPM-type_phosphatase-like_dom"/>
</dbReference>
<dbReference type="SUPFAM" id="SSF81606">
    <property type="entry name" value="PP2C-like"/>
    <property type="match status" value="1"/>
</dbReference>
<feature type="region of interest" description="Disordered" evidence="2">
    <location>
        <begin position="1"/>
        <end position="23"/>
    </location>
</feature>
<evidence type="ECO:0000259" key="3">
    <source>
        <dbReference type="PROSITE" id="PS51746"/>
    </source>
</evidence>
<evidence type="ECO:0000256" key="1">
    <source>
        <dbReference type="RuleBase" id="RU366020"/>
    </source>
</evidence>
<dbReference type="PROSITE" id="PS51746">
    <property type="entry name" value="PPM_2"/>
    <property type="match status" value="1"/>
</dbReference>
<feature type="domain" description="PPM-type phosphatase" evidence="3">
    <location>
        <begin position="28"/>
        <end position="278"/>
    </location>
</feature>
<accession>A0A8J8NLX8</accession>